<dbReference type="PANTHER" id="PTHR30619">
    <property type="entry name" value="DNA INTERNALIZATION/COMPETENCE PROTEIN COMEC/REC2"/>
    <property type="match status" value="1"/>
</dbReference>
<dbReference type="SUPFAM" id="SSF56281">
    <property type="entry name" value="Metallo-hydrolase/oxidoreductase"/>
    <property type="match status" value="1"/>
</dbReference>
<gene>
    <name evidence="2" type="ORF">CIT31_04875</name>
</gene>
<feature type="domain" description="Metallo-beta-lactamase" evidence="1">
    <location>
        <begin position="11"/>
        <end position="74"/>
    </location>
</feature>
<proteinExistence type="predicted"/>
<organism evidence="2 3">
    <name type="scientific">Mesorhizobium wenxiniae</name>
    <dbReference type="NCBI Taxonomy" id="2014805"/>
    <lineage>
        <taxon>Bacteria</taxon>
        <taxon>Pseudomonadati</taxon>
        <taxon>Pseudomonadota</taxon>
        <taxon>Alphaproteobacteria</taxon>
        <taxon>Hyphomicrobiales</taxon>
        <taxon>Phyllobacteriaceae</taxon>
        <taxon>Mesorhizobium</taxon>
    </lineage>
</organism>
<protein>
    <recommendedName>
        <fullName evidence="1">Metallo-beta-lactamase domain-containing protein</fullName>
    </recommendedName>
</protein>
<dbReference type="EMBL" id="NPKH01000011">
    <property type="protein sequence ID" value="PAP97013.1"/>
    <property type="molecule type" value="Genomic_DNA"/>
</dbReference>
<evidence type="ECO:0000313" key="3">
    <source>
        <dbReference type="Proteomes" id="UP000215931"/>
    </source>
</evidence>
<name>A0A271KMJ4_9HYPH</name>
<reference evidence="2 3" key="1">
    <citation type="submission" date="2017-08" db="EMBL/GenBank/DDBJ databases">
        <title>Mesorhizobium wenxinae sp. nov., a novel rhizobial species isolated from root nodules of chickpea (Cicer arietinum L.).</title>
        <authorList>
            <person name="Zhang J."/>
        </authorList>
    </citation>
    <scope>NUCLEOTIDE SEQUENCE [LARGE SCALE GENOMIC DNA]</scope>
    <source>
        <strain evidence="3">WYCCWR 10019</strain>
    </source>
</reference>
<keyword evidence="3" id="KW-1185">Reference proteome</keyword>
<dbReference type="InterPro" id="IPR036866">
    <property type="entry name" value="RibonucZ/Hydroxyglut_hydro"/>
</dbReference>
<dbReference type="Gene3D" id="3.60.15.10">
    <property type="entry name" value="Ribonuclease Z/Hydroxyacylglutathione hydrolase-like"/>
    <property type="match status" value="1"/>
</dbReference>
<evidence type="ECO:0000313" key="2">
    <source>
        <dbReference type="EMBL" id="PAP97013.1"/>
    </source>
</evidence>
<dbReference type="InterPro" id="IPR052159">
    <property type="entry name" value="Competence_DNA_uptake"/>
</dbReference>
<evidence type="ECO:0000259" key="1">
    <source>
        <dbReference type="Pfam" id="PF00753"/>
    </source>
</evidence>
<dbReference type="OrthoDB" id="418728at2"/>
<accession>A0A271KMJ4</accession>
<comment type="caution">
    <text evidence="2">The sequence shown here is derived from an EMBL/GenBank/DDBJ whole genome shotgun (WGS) entry which is preliminary data.</text>
</comment>
<dbReference type="Proteomes" id="UP000215931">
    <property type="component" value="Unassembled WGS sequence"/>
</dbReference>
<dbReference type="PANTHER" id="PTHR30619:SF1">
    <property type="entry name" value="RECOMBINATION PROTEIN 2"/>
    <property type="match status" value="1"/>
</dbReference>
<dbReference type="Pfam" id="PF00753">
    <property type="entry name" value="Lactamase_B"/>
    <property type="match status" value="1"/>
</dbReference>
<dbReference type="InterPro" id="IPR001279">
    <property type="entry name" value="Metallo-B-lactamas"/>
</dbReference>
<sequence length="449" mass="49114">MKITLLPSDKGDCLLIEAGAVTILADGGMPASYASEVRGYLGKWAEDTGKQLDLVYVSHVDQDHIAGVLQLLEDTVQWRVFDHKHANGQSSGKPPFRRPPKVKRIWHNAFKLMVAESEAIGTVLAARANTLSSSANPSLLRLADAFRSIANSIPEAIKVSRRIAADQLNIPLNGEFGKLLAMVRGHEVISLAANSSLAIRVIGPFEKDLEVLRKYWKNWLNNPKKAGSLQDLEEWLEENDGPIPPGFGVSIDDELGHRKDVTEPNLASLMLLLEEPKASGGVTRVIMTGDGHADDILAGLTHHGRLADGAGLHVDVLKLQHHGSEHNLHRAFARRITADHYLICANGKDKNPDLRVLEVLLDSRLGVADKLSPNAEAGQPFTIWLNCSTHYLDKQQAAYIAKKGTRSTELDKNIAHLKAVEALLAEAKQHNPGRLKLKSLKASPLELEV</sequence>
<dbReference type="RefSeq" id="WP_095517647.1">
    <property type="nucleotide sequence ID" value="NZ_NPKH01000011.1"/>
</dbReference>
<dbReference type="AlphaFoldDB" id="A0A271KMJ4"/>